<evidence type="ECO:0000256" key="2">
    <source>
        <dbReference type="ARBA" id="ARBA00023125"/>
    </source>
</evidence>
<dbReference type="GO" id="GO:0043565">
    <property type="term" value="F:sequence-specific DNA binding"/>
    <property type="evidence" value="ECO:0007669"/>
    <property type="project" value="InterPro"/>
</dbReference>
<dbReference type="SUPFAM" id="SSF46689">
    <property type="entry name" value="Homeodomain-like"/>
    <property type="match status" value="2"/>
</dbReference>
<dbReference type="SUPFAM" id="SSF51215">
    <property type="entry name" value="Regulatory protein AraC"/>
    <property type="match status" value="1"/>
</dbReference>
<dbReference type="Pfam" id="PF12833">
    <property type="entry name" value="HTH_18"/>
    <property type="match status" value="1"/>
</dbReference>
<dbReference type="InterPro" id="IPR003313">
    <property type="entry name" value="AraC-bd"/>
</dbReference>
<gene>
    <name evidence="6" type="ORF">G1H11_20720</name>
</gene>
<name>A0A6N9YS06_9ACTN</name>
<keyword evidence="1" id="KW-0805">Transcription regulation</keyword>
<organism evidence="6 7">
    <name type="scientific">Phytoactinopolyspora alkaliphila</name>
    <dbReference type="NCBI Taxonomy" id="1783498"/>
    <lineage>
        <taxon>Bacteria</taxon>
        <taxon>Bacillati</taxon>
        <taxon>Actinomycetota</taxon>
        <taxon>Actinomycetes</taxon>
        <taxon>Jiangellales</taxon>
        <taxon>Jiangellaceae</taxon>
        <taxon>Phytoactinopolyspora</taxon>
    </lineage>
</organism>
<protein>
    <submittedName>
        <fullName evidence="6">AraC family transcriptional regulator</fullName>
    </submittedName>
</protein>
<comment type="caution">
    <text evidence="6">The sequence shown here is derived from an EMBL/GenBank/DDBJ whole genome shotgun (WGS) entry which is preliminary data.</text>
</comment>
<dbReference type="EMBL" id="JAAGOB010000013">
    <property type="protein sequence ID" value="NED97727.1"/>
    <property type="molecule type" value="Genomic_DNA"/>
</dbReference>
<keyword evidence="2" id="KW-0238">DNA-binding</keyword>
<evidence type="ECO:0000313" key="7">
    <source>
        <dbReference type="Proteomes" id="UP000469185"/>
    </source>
</evidence>
<dbReference type="InterPro" id="IPR037923">
    <property type="entry name" value="HTH-like"/>
</dbReference>
<evidence type="ECO:0000259" key="5">
    <source>
        <dbReference type="PROSITE" id="PS01124"/>
    </source>
</evidence>
<dbReference type="PROSITE" id="PS00041">
    <property type="entry name" value="HTH_ARAC_FAMILY_1"/>
    <property type="match status" value="1"/>
</dbReference>
<accession>A0A6N9YS06</accession>
<dbReference type="Gene3D" id="1.10.10.60">
    <property type="entry name" value="Homeodomain-like"/>
    <property type="match status" value="1"/>
</dbReference>
<evidence type="ECO:0000256" key="3">
    <source>
        <dbReference type="ARBA" id="ARBA00023159"/>
    </source>
</evidence>
<feature type="domain" description="HTH araC/xylS-type" evidence="5">
    <location>
        <begin position="172"/>
        <end position="269"/>
    </location>
</feature>
<dbReference type="InterPro" id="IPR009057">
    <property type="entry name" value="Homeodomain-like_sf"/>
</dbReference>
<sequence length="271" mass="29599">MQGDVHGLPGHRFRVGGGAAGIERLEATLLGEAFAPHRHDTYAVGITLAGVQTFRYRGERRHCLPGQWHVLHPDEVHDGAPANDDGFSYRIIYLDPALVLDALGAGTLPFVADPVISAPTMPLALSAFLTRIDEPLDELEAAEVTTVVADALHAHADAPLRTGTVIDVMAMRRVRELLMSEPTRRYRADEIETVTGMNRWSAARQFRAAFGTSPSRFRTMRQLDLARTLIRGGHRLADVASMAGFADQAHLTRMFKQAYGLTPAVWSAAVA</sequence>
<dbReference type="PROSITE" id="PS01124">
    <property type="entry name" value="HTH_ARAC_FAMILY_2"/>
    <property type="match status" value="1"/>
</dbReference>
<dbReference type="SMART" id="SM00342">
    <property type="entry name" value="HTH_ARAC"/>
    <property type="match status" value="1"/>
</dbReference>
<evidence type="ECO:0000256" key="1">
    <source>
        <dbReference type="ARBA" id="ARBA00023015"/>
    </source>
</evidence>
<dbReference type="AlphaFoldDB" id="A0A6N9YS06"/>
<dbReference type="Pfam" id="PF02311">
    <property type="entry name" value="AraC_binding"/>
    <property type="match status" value="1"/>
</dbReference>
<dbReference type="Proteomes" id="UP000469185">
    <property type="component" value="Unassembled WGS sequence"/>
</dbReference>
<reference evidence="6 7" key="1">
    <citation type="submission" date="2020-02" db="EMBL/GenBank/DDBJ databases">
        <authorList>
            <person name="Li X.-J."/>
            <person name="Feng X.-M."/>
        </authorList>
    </citation>
    <scope>NUCLEOTIDE SEQUENCE [LARGE SCALE GENOMIC DNA]</scope>
    <source>
        <strain evidence="6 7">CGMCC 4.7225</strain>
    </source>
</reference>
<dbReference type="PANTHER" id="PTHR46796">
    <property type="entry name" value="HTH-TYPE TRANSCRIPTIONAL ACTIVATOR RHAS-RELATED"/>
    <property type="match status" value="1"/>
</dbReference>
<evidence type="ECO:0000256" key="4">
    <source>
        <dbReference type="ARBA" id="ARBA00023163"/>
    </source>
</evidence>
<keyword evidence="3" id="KW-0010">Activator</keyword>
<dbReference type="PANTHER" id="PTHR46796:SF2">
    <property type="entry name" value="TRANSCRIPTIONAL REGULATORY PROTEIN"/>
    <property type="match status" value="1"/>
</dbReference>
<dbReference type="RefSeq" id="WP_163820506.1">
    <property type="nucleotide sequence ID" value="NZ_JAAGOB010000013.1"/>
</dbReference>
<evidence type="ECO:0000313" key="6">
    <source>
        <dbReference type="EMBL" id="NED97727.1"/>
    </source>
</evidence>
<dbReference type="InterPro" id="IPR018060">
    <property type="entry name" value="HTH_AraC"/>
</dbReference>
<dbReference type="InterPro" id="IPR018062">
    <property type="entry name" value="HTH_AraC-typ_CS"/>
</dbReference>
<dbReference type="GO" id="GO:0003700">
    <property type="term" value="F:DNA-binding transcription factor activity"/>
    <property type="evidence" value="ECO:0007669"/>
    <property type="project" value="InterPro"/>
</dbReference>
<keyword evidence="4" id="KW-0804">Transcription</keyword>
<keyword evidence="7" id="KW-1185">Reference proteome</keyword>
<proteinExistence type="predicted"/>
<dbReference type="InterPro" id="IPR050204">
    <property type="entry name" value="AraC_XylS_family_regulators"/>
</dbReference>